<protein>
    <submittedName>
        <fullName evidence="2">Uncharacterized protein</fullName>
    </submittedName>
</protein>
<feature type="transmembrane region" description="Helical" evidence="1">
    <location>
        <begin position="6"/>
        <end position="26"/>
    </location>
</feature>
<dbReference type="Proteomes" id="UP000437065">
    <property type="component" value="Unassembled WGS sequence"/>
</dbReference>
<comment type="caution">
    <text evidence="2">The sequence shown here is derived from an EMBL/GenBank/DDBJ whole genome shotgun (WGS) entry which is preliminary data.</text>
</comment>
<sequence length="74" mass="8229">MDLTRLVAAGVLTAAIASLTILWGLFGTMWAHGETQILLDANRYNEFLLELALLTLAMIFLPVLLYKADHLLDQ</sequence>
<gene>
    <name evidence="2" type="ORF">GRX01_12555</name>
</gene>
<dbReference type="OrthoDB" id="326464at2157"/>
<keyword evidence="1" id="KW-0472">Membrane</keyword>
<proteinExistence type="predicted"/>
<keyword evidence="1" id="KW-1133">Transmembrane helix</keyword>
<organism evidence="2 3">
    <name type="scientific">Halobaculum saliterrae</name>
    <dbReference type="NCBI Taxonomy" id="2073113"/>
    <lineage>
        <taxon>Archaea</taxon>
        <taxon>Methanobacteriati</taxon>
        <taxon>Methanobacteriota</taxon>
        <taxon>Stenosarchaea group</taxon>
        <taxon>Halobacteria</taxon>
        <taxon>Halobacteriales</taxon>
        <taxon>Haloferacaceae</taxon>
        <taxon>Halobaculum</taxon>
    </lineage>
</organism>
<evidence type="ECO:0000313" key="3">
    <source>
        <dbReference type="Proteomes" id="UP000437065"/>
    </source>
</evidence>
<evidence type="ECO:0000313" key="2">
    <source>
        <dbReference type="EMBL" id="MXR42166.1"/>
    </source>
</evidence>
<keyword evidence="1" id="KW-0812">Transmembrane</keyword>
<reference evidence="2 3" key="1">
    <citation type="submission" date="2019-12" db="EMBL/GenBank/DDBJ databases">
        <title>Isolation and characterization of three novel carbon monoxide-oxidizing members of Halobacteria from salione crusts and soils.</title>
        <authorList>
            <person name="Myers M.R."/>
            <person name="King G.M."/>
        </authorList>
    </citation>
    <scope>NUCLEOTIDE SEQUENCE [LARGE SCALE GENOMIC DNA]</scope>
    <source>
        <strain evidence="2 3">WSA2</strain>
    </source>
</reference>
<name>A0A6B0SXB3_9EURY</name>
<evidence type="ECO:0000256" key="1">
    <source>
        <dbReference type="SAM" id="Phobius"/>
    </source>
</evidence>
<feature type="transmembrane region" description="Helical" evidence="1">
    <location>
        <begin position="47"/>
        <end position="66"/>
    </location>
</feature>
<accession>A0A6B0SXB3</accession>
<dbReference type="EMBL" id="WUUS01000007">
    <property type="protein sequence ID" value="MXR42166.1"/>
    <property type="molecule type" value="Genomic_DNA"/>
</dbReference>
<keyword evidence="3" id="KW-1185">Reference proteome</keyword>
<dbReference type="AlphaFoldDB" id="A0A6B0SXB3"/>
<dbReference type="RefSeq" id="WP_159667903.1">
    <property type="nucleotide sequence ID" value="NZ_WUUS01000007.1"/>
</dbReference>